<keyword evidence="2" id="KW-1185">Reference proteome</keyword>
<comment type="caution">
    <text evidence="1">The sequence shown here is derived from an EMBL/GenBank/DDBJ whole genome shotgun (WGS) entry which is preliminary data.</text>
</comment>
<evidence type="ECO:0000313" key="1">
    <source>
        <dbReference type="EMBL" id="CAD8176955.1"/>
    </source>
</evidence>
<name>A0A8S1VL19_9CILI</name>
<organism evidence="1 2">
    <name type="scientific">Paramecium pentaurelia</name>
    <dbReference type="NCBI Taxonomy" id="43138"/>
    <lineage>
        <taxon>Eukaryota</taxon>
        <taxon>Sar</taxon>
        <taxon>Alveolata</taxon>
        <taxon>Ciliophora</taxon>
        <taxon>Intramacronucleata</taxon>
        <taxon>Oligohymenophorea</taxon>
        <taxon>Peniculida</taxon>
        <taxon>Parameciidae</taxon>
        <taxon>Paramecium</taxon>
    </lineage>
</organism>
<evidence type="ECO:0000313" key="2">
    <source>
        <dbReference type="Proteomes" id="UP000689195"/>
    </source>
</evidence>
<protein>
    <submittedName>
        <fullName evidence="1">Uncharacterized protein</fullName>
    </submittedName>
</protein>
<dbReference type="AlphaFoldDB" id="A0A8S1VL19"/>
<gene>
    <name evidence="1" type="ORF">PPENT_87.1.T0660086</name>
</gene>
<accession>A0A8S1VL19</accession>
<dbReference type="EMBL" id="CAJJDO010000066">
    <property type="protein sequence ID" value="CAD8176955.1"/>
    <property type="molecule type" value="Genomic_DNA"/>
</dbReference>
<dbReference type="Proteomes" id="UP000689195">
    <property type="component" value="Unassembled WGS sequence"/>
</dbReference>
<proteinExistence type="predicted"/>
<dbReference type="OrthoDB" id="310070at2759"/>
<sequence>MQNQPDSLTPFINNSRAYNFTNNYDYAYKQNNLKFMQSQNQEYEIQKQKQNNDEEQVLIQYYVYQDFQNLINLLYSYQAVKNYFIDQHYHSAIILSRNKIILQLNISNSIHYDLQQTNKNTSGQDTLEKEKKNLKNILYNMKNDLNMKDLDNECLGYLNIYTQNSLAEYVKIKQIPLEQSNINYNFNQNVLDKVLPQISFLDEQIKQLKQRKQYHIPSESQIKQKAKEYEKITYHNLLINYPRNNYNLRSPSKQDYMSSQFEIEKSPKKQSNISKSQIYSTDFRYSKNNEFQNYIQ</sequence>
<reference evidence="1" key="1">
    <citation type="submission" date="2021-01" db="EMBL/GenBank/DDBJ databases">
        <authorList>
            <consortium name="Genoscope - CEA"/>
            <person name="William W."/>
        </authorList>
    </citation>
    <scope>NUCLEOTIDE SEQUENCE</scope>
</reference>